<dbReference type="AlphaFoldDB" id="A0A8X6QQA9"/>
<evidence type="ECO:0000313" key="3">
    <source>
        <dbReference type="Proteomes" id="UP000887013"/>
    </source>
</evidence>
<feature type="compositionally biased region" description="Polar residues" evidence="1">
    <location>
        <begin position="103"/>
        <end position="113"/>
    </location>
</feature>
<protein>
    <submittedName>
        <fullName evidence="2">Uncharacterized protein</fullName>
    </submittedName>
</protein>
<feature type="region of interest" description="Disordered" evidence="1">
    <location>
        <begin position="89"/>
        <end position="124"/>
    </location>
</feature>
<name>A0A8X6QQA9_NEPPI</name>
<sequence length="124" mass="13772">MLLNWKQTGKDSATAEDFPGFFTTLITSAHKKAKKHPAWQKKEKKNRILCKTCCPLPSSSPNSTPGHIYQARDGLSTFWRQTSVYPPSNPKLIGADTAEREVSSCQRPSSMSNPKPYLKCSCAP</sequence>
<evidence type="ECO:0000256" key="1">
    <source>
        <dbReference type="SAM" id="MobiDB-lite"/>
    </source>
</evidence>
<organism evidence="2 3">
    <name type="scientific">Nephila pilipes</name>
    <name type="common">Giant wood spider</name>
    <name type="synonym">Nephila maculata</name>
    <dbReference type="NCBI Taxonomy" id="299642"/>
    <lineage>
        <taxon>Eukaryota</taxon>
        <taxon>Metazoa</taxon>
        <taxon>Ecdysozoa</taxon>
        <taxon>Arthropoda</taxon>
        <taxon>Chelicerata</taxon>
        <taxon>Arachnida</taxon>
        <taxon>Araneae</taxon>
        <taxon>Araneomorphae</taxon>
        <taxon>Entelegynae</taxon>
        <taxon>Araneoidea</taxon>
        <taxon>Nephilidae</taxon>
        <taxon>Nephila</taxon>
    </lineage>
</organism>
<reference evidence="2" key="1">
    <citation type="submission" date="2020-08" db="EMBL/GenBank/DDBJ databases">
        <title>Multicomponent nature underlies the extraordinary mechanical properties of spider dragline silk.</title>
        <authorList>
            <person name="Kono N."/>
            <person name="Nakamura H."/>
            <person name="Mori M."/>
            <person name="Yoshida Y."/>
            <person name="Ohtoshi R."/>
            <person name="Malay A.D."/>
            <person name="Moran D.A.P."/>
            <person name="Tomita M."/>
            <person name="Numata K."/>
            <person name="Arakawa K."/>
        </authorList>
    </citation>
    <scope>NUCLEOTIDE SEQUENCE</scope>
</reference>
<accession>A0A8X6QQA9</accession>
<dbReference type="OrthoDB" id="10444514at2759"/>
<evidence type="ECO:0000313" key="2">
    <source>
        <dbReference type="EMBL" id="GFU31091.1"/>
    </source>
</evidence>
<keyword evidence="3" id="KW-1185">Reference proteome</keyword>
<dbReference type="Proteomes" id="UP000887013">
    <property type="component" value="Unassembled WGS sequence"/>
</dbReference>
<proteinExistence type="predicted"/>
<dbReference type="EMBL" id="BMAW01033625">
    <property type="protein sequence ID" value="GFU31091.1"/>
    <property type="molecule type" value="Genomic_DNA"/>
</dbReference>
<comment type="caution">
    <text evidence="2">The sequence shown here is derived from an EMBL/GenBank/DDBJ whole genome shotgun (WGS) entry which is preliminary data.</text>
</comment>
<gene>
    <name evidence="2" type="ORF">NPIL_259611</name>
</gene>